<feature type="transmembrane region" description="Helical" evidence="1">
    <location>
        <begin position="366"/>
        <end position="386"/>
    </location>
</feature>
<dbReference type="AlphaFoldDB" id="A0A4Q2U2K8"/>
<evidence type="ECO:0000313" key="3">
    <source>
        <dbReference type="Proteomes" id="UP000290759"/>
    </source>
</evidence>
<proteinExistence type="predicted"/>
<dbReference type="EMBL" id="QYBB01000023">
    <property type="protein sequence ID" value="RYC30562.1"/>
    <property type="molecule type" value="Genomic_DNA"/>
</dbReference>
<accession>A0A4Q2U2K8</accession>
<feature type="transmembrane region" description="Helical" evidence="1">
    <location>
        <begin position="341"/>
        <end position="360"/>
    </location>
</feature>
<reference evidence="2 3" key="2">
    <citation type="submission" date="2019-02" db="EMBL/GenBank/DDBJ databases">
        <title>'Lichenibacterium ramalinii' gen. nov. sp. nov., 'Lichenibacterium minor' gen. nov. sp. nov.</title>
        <authorList>
            <person name="Pankratov T."/>
        </authorList>
    </citation>
    <scope>NUCLEOTIDE SEQUENCE [LARGE SCALE GENOMIC DNA]</scope>
    <source>
        <strain evidence="2 3">RmlP026</strain>
    </source>
</reference>
<feature type="transmembrane region" description="Helical" evidence="1">
    <location>
        <begin position="137"/>
        <end position="161"/>
    </location>
</feature>
<feature type="transmembrane region" description="Helical" evidence="1">
    <location>
        <begin position="278"/>
        <end position="298"/>
    </location>
</feature>
<reference evidence="2 3" key="1">
    <citation type="submission" date="2018-12" db="EMBL/GenBank/DDBJ databases">
        <authorList>
            <person name="Grouzdev D.S."/>
            <person name="Krutkina M.S."/>
        </authorList>
    </citation>
    <scope>NUCLEOTIDE SEQUENCE [LARGE SCALE GENOMIC DNA]</scope>
    <source>
        <strain evidence="2 3">RmlP026</strain>
    </source>
</reference>
<feature type="transmembrane region" description="Helical" evidence="1">
    <location>
        <begin position="304"/>
        <end position="329"/>
    </location>
</feature>
<keyword evidence="3" id="KW-1185">Reference proteome</keyword>
<gene>
    <name evidence="2" type="ORF">D3273_17880</name>
</gene>
<comment type="caution">
    <text evidence="2">The sequence shown here is derived from an EMBL/GenBank/DDBJ whole genome shotgun (WGS) entry which is preliminary data.</text>
</comment>
<evidence type="ECO:0000313" key="2">
    <source>
        <dbReference type="EMBL" id="RYC30562.1"/>
    </source>
</evidence>
<dbReference type="RefSeq" id="WP_129228258.1">
    <property type="nucleotide sequence ID" value="NZ_QYBB01000023.1"/>
</dbReference>
<evidence type="ECO:0000256" key="1">
    <source>
        <dbReference type="SAM" id="Phobius"/>
    </source>
</evidence>
<feature type="transmembrane region" description="Helical" evidence="1">
    <location>
        <begin position="12"/>
        <end position="34"/>
    </location>
</feature>
<feature type="transmembrane region" description="Helical" evidence="1">
    <location>
        <begin position="173"/>
        <end position="197"/>
    </location>
</feature>
<feature type="transmembrane region" description="Helical" evidence="1">
    <location>
        <begin position="209"/>
        <end position="228"/>
    </location>
</feature>
<dbReference type="OrthoDB" id="8444364at2"/>
<organism evidence="2 3">
    <name type="scientific">Lichenibacterium minor</name>
    <dbReference type="NCBI Taxonomy" id="2316528"/>
    <lineage>
        <taxon>Bacteria</taxon>
        <taxon>Pseudomonadati</taxon>
        <taxon>Pseudomonadota</taxon>
        <taxon>Alphaproteobacteria</taxon>
        <taxon>Hyphomicrobiales</taxon>
        <taxon>Lichenihabitantaceae</taxon>
        <taxon>Lichenibacterium</taxon>
    </lineage>
</organism>
<dbReference type="Proteomes" id="UP000290759">
    <property type="component" value="Unassembled WGS sequence"/>
</dbReference>
<keyword evidence="1" id="KW-0472">Membrane</keyword>
<keyword evidence="1" id="KW-1133">Transmembrane helix</keyword>
<name>A0A4Q2U2K8_9HYPH</name>
<sequence>MSAIEAPRTVGIVRGFASTPLLATGIFVCCLAWRSPGLLTAPRFWAEEGALYYSELQNVAPLKGLVRVFNGNYQLLTDGLVEAALQFPPRYAAHVTTYLSLAVAMACCWMIARLLLARGCSTWAASAAAALFALQPGGYEVFLSATNVQWVASVLTLLLAVSDDVPAWSPRAAVHYAVLLACGLTGTPSCILLPLFLAGAAWRRSTFRWAMTSVLGIATAVQAGVVLAHRAELHRALSLSPHMLLPEVLQVFYAQVLPAHVLDVLGRTVGAYDGLGHATGLQVAALGVAGMVAVTVLASRRLGLFTAGLLQVGALLIPLVNEFGALATADDMLSGWAGSRYFFVGASSMLVLMAACIDGVTATARIMGTALVGFALLNGISTAVLAQWPKQNVEGPSVASQVDACGTGWCRVTVWPAGLHWTFDIKPRRGG</sequence>
<keyword evidence="1" id="KW-0812">Transmembrane</keyword>
<feature type="transmembrane region" description="Helical" evidence="1">
    <location>
        <begin position="95"/>
        <end position="116"/>
    </location>
</feature>
<protein>
    <recommendedName>
        <fullName evidence="4">Glucosyl transferase</fullName>
    </recommendedName>
</protein>
<evidence type="ECO:0008006" key="4">
    <source>
        <dbReference type="Google" id="ProtNLM"/>
    </source>
</evidence>